<evidence type="ECO:0000256" key="1">
    <source>
        <dbReference type="ARBA" id="ARBA00023002"/>
    </source>
</evidence>
<dbReference type="InterPro" id="IPR016161">
    <property type="entry name" value="Ald_DH/histidinol_DH"/>
</dbReference>
<proteinExistence type="predicted"/>
<dbReference type="InterPro" id="IPR050740">
    <property type="entry name" value="Aldehyde_DH_Superfamily"/>
</dbReference>
<dbReference type="InterPro" id="IPR016162">
    <property type="entry name" value="Ald_DH_N"/>
</dbReference>
<dbReference type="STRING" id="159292.SAMN05192546_11233"/>
<accession>A0A1H3R654</accession>
<feature type="domain" description="Aldehyde dehydrogenase" evidence="2">
    <location>
        <begin position="2"/>
        <end position="130"/>
    </location>
</feature>
<organism evidence="3 4">
    <name type="scientific">Tindallia californiensis</name>
    <dbReference type="NCBI Taxonomy" id="159292"/>
    <lineage>
        <taxon>Bacteria</taxon>
        <taxon>Bacillati</taxon>
        <taxon>Bacillota</taxon>
        <taxon>Clostridia</taxon>
        <taxon>Peptostreptococcales</taxon>
        <taxon>Tindalliaceae</taxon>
        <taxon>Tindallia</taxon>
    </lineage>
</organism>
<dbReference type="EMBL" id="FNPV01000012">
    <property type="protein sequence ID" value="SDZ21086.1"/>
    <property type="molecule type" value="Genomic_DNA"/>
</dbReference>
<sequence>LITGGEGFHKGNHDQAGYYYKPTVLVDITEDMRIMKEETFGPVLPIQRFSTEEEALELANKSRFGLASYVFTESLSRGIRVSEKLEYGIVGLNDGGPATVQAPFGGFKESGLGREGGHFGIESFLEIKYVSIGMK</sequence>
<feature type="non-terminal residue" evidence="3">
    <location>
        <position position="1"/>
    </location>
</feature>
<dbReference type="OrthoDB" id="9762913at2"/>
<keyword evidence="4" id="KW-1185">Reference proteome</keyword>
<dbReference type="GO" id="GO:0009450">
    <property type="term" value="P:gamma-aminobutyric acid catabolic process"/>
    <property type="evidence" value="ECO:0007669"/>
    <property type="project" value="TreeGrafter"/>
</dbReference>
<dbReference type="PANTHER" id="PTHR43353:SF5">
    <property type="entry name" value="SUCCINATE-SEMIALDEHYDE DEHYDROGENASE, MITOCHONDRIAL"/>
    <property type="match status" value="1"/>
</dbReference>
<reference evidence="3 4" key="1">
    <citation type="submission" date="2016-10" db="EMBL/GenBank/DDBJ databases">
        <authorList>
            <person name="de Groot N.N."/>
        </authorList>
    </citation>
    <scope>NUCLEOTIDE SEQUENCE [LARGE SCALE GENOMIC DNA]</scope>
    <source>
        <strain evidence="3 4">APO</strain>
    </source>
</reference>
<dbReference type="RefSeq" id="WP_143033227.1">
    <property type="nucleotide sequence ID" value="NZ_FNPV01000012.1"/>
</dbReference>
<dbReference type="GO" id="GO:0004777">
    <property type="term" value="F:succinate-semialdehyde dehydrogenase (NAD+) activity"/>
    <property type="evidence" value="ECO:0007669"/>
    <property type="project" value="TreeGrafter"/>
</dbReference>
<dbReference type="Pfam" id="PF00171">
    <property type="entry name" value="Aldedh"/>
    <property type="match status" value="1"/>
</dbReference>
<name>A0A1H3R654_9FIRM</name>
<gene>
    <name evidence="3" type="ORF">SAMN05192546_11233</name>
</gene>
<dbReference type="PANTHER" id="PTHR43353">
    <property type="entry name" value="SUCCINATE-SEMIALDEHYDE DEHYDROGENASE, MITOCHONDRIAL"/>
    <property type="match status" value="1"/>
</dbReference>
<dbReference type="AlphaFoldDB" id="A0A1H3R654"/>
<dbReference type="Proteomes" id="UP000199230">
    <property type="component" value="Unassembled WGS sequence"/>
</dbReference>
<dbReference type="InterPro" id="IPR016163">
    <property type="entry name" value="Ald_DH_C"/>
</dbReference>
<evidence type="ECO:0000313" key="3">
    <source>
        <dbReference type="EMBL" id="SDZ21086.1"/>
    </source>
</evidence>
<dbReference type="SUPFAM" id="SSF53720">
    <property type="entry name" value="ALDH-like"/>
    <property type="match status" value="1"/>
</dbReference>
<keyword evidence="1" id="KW-0560">Oxidoreductase</keyword>
<dbReference type="InterPro" id="IPR015590">
    <property type="entry name" value="Aldehyde_DH_dom"/>
</dbReference>
<dbReference type="Gene3D" id="3.40.605.10">
    <property type="entry name" value="Aldehyde Dehydrogenase, Chain A, domain 1"/>
    <property type="match status" value="1"/>
</dbReference>
<protein>
    <submittedName>
        <fullName evidence="3">Succinate-semialdehyde dehydrogenase / glutarate-semialdehyde dehydrogenase</fullName>
    </submittedName>
</protein>
<evidence type="ECO:0000259" key="2">
    <source>
        <dbReference type="Pfam" id="PF00171"/>
    </source>
</evidence>
<evidence type="ECO:0000313" key="4">
    <source>
        <dbReference type="Proteomes" id="UP000199230"/>
    </source>
</evidence>
<dbReference type="Gene3D" id="3.40.309.10">
    <property type="entry name" value="Aldehyde Dehydrogenase, Chain A, domain 2"/>
    <property type="match status" value="1"/>
</dbReference>